<protein>
    <recommendedName>
        <fullName evidence="1">Mut7-C RNAse domain-containing protein</fullName>
    </recommendedName>
</protein>
<comment type="caution">
    <text evidence="2">The sequence shown here is derived from an EMBL/GenBank/DDBJ whole genome shotgun (WGS) entry which is preliminary data.</text>
</comment>
<dbReference type="InterPro" id="IPR002782">
    <property type="entry name" value="Mut7-C_RNAse_dom"/>
</dbReference>
<dbReference type="Pfam" id="PF01927">
    <property type="entry name" value="Mut7-C"/>
    <property type="match status" value="1"/>
</dbReference>
<dbReference type="RefSeq" id="WP_131483698.1">
    <property type="nucleotide sequence ID" value="NZ_SJDL01000043.1"/>
</dbReference>
<organism evidence="2 3">
    <name type="scientific">Marinobacter halodurans</name>
    <dbReference type="NCBI Taxonomy" id="2528979"/>
    <lineage>
        <taxon>Bacteria</taxon>
        <taxon>Pseudomonadati</taxon>
        <taxon>Pseudomonadota</taxon>
        <taxon>Gammaproteobacteria</taxon>
        <taxon>Pseudomonadales</taxon>
        <taxon>Marinobacteraceae</taxon>
        <taxon>Marinobacter</taxon>
    </lineage>
</organism>
<dbReference type="EMBL" id="SJDL01000043">
    <property type="protein sequence ID" value="TBW49102.1"/>
    <property type="molecule type" value="Genomic_DNA"/>
</dbReference>
<dbReference type="PANTHER" id="PTHR39081:SF1">
    <property type="entry name" value="MUT7-C RNASE DOMAIN-CONTAINING PROTEIN"/>
    <property type="match status" value="1"/>
</dbReference>
<gene>
    <name evidence="2" type="ORF">EZI54_20230</name>
</gene>
<evidence type="ECO:0000313" key="3">
    <source>
        <dbReference type="Proteomes" id="UP000313645"/>
    </source>
</evidence>
<name>A0ABY1ZH07_9GAMM</name>
<accession>A0ABY1ZH07</accession>
<feature type="domain" description="Mut7-C RNAse" evidence="1">
    <location>
        <begin position="19"/>
        <end position="159"/>
    </location>
</feature>
<proteinExistence type="predicted"/>
<keyword evidence="3" id="KW-1185">Reference proteome</keyword>
<sequence>MARTKTPWIEGALCPLETPRFLCDEMLRGFGEWLRVAGYDTISPNSGTRDRDVLETAIDDNRWLITRDRELLLHRNAPQYVLLLESNGMESNFRELTRRLNLDWLHAPFSRCKRCNTPLQPGPLPGDTPEINDKRVFCHCPGCKHVYWEGSHVRRMRGKLLRFNRWRYPRRFLPATSPLNGVLPRYLPE</sequence>
<dbReference type="Proteomes" id="UP000313645">
    <property type="component" value="Unassembled WGS sequence"/>
</dbReference>
<evidence type="ECO:0000313" key="2">
    <source>
        <dbReference type="EMBL" id="TBW49102.1"/>
    </source>
</evidence>
<dbReference type="PANTHER" id="PTHR39081">
    <property type="entry name" value="MUT7-C DOMAIN-CONTAINING PROTEIN"/>
    <property type="match status" value="1"/>
</dbReference>
<reference evidence="2 3" key="1">
    <citation type="submission" date="2019-02" db="EMBL/GenBank/DDBJ databases">
        <title>Marinobacter halodurans sp. nov., a marine bacterium isolated from sea tidal flat.</title>
        <authorList>
            <person name="Yoo Y."/>
            <person name="Lee D.W."/>
            <person name="Kim B.S."/>
            <person name="Kim J.-J."/>
        </authorList>
    </citation>
    <scope>NUCLEOTIDE SEQUENCE [LARGE SCALE GENOMIC DNA]</scope>
    <source>
        <strain evidence="2 3">YJ-S3-2</strain>
    </source>
</reference>
<evidence type="ECO:0000259" key="1">
    <source>
        <dbReference type="Pfam" id="PF01927"/>
    </source>
</evidence>